<keyword evidence="3" id="KW-1185">Reference proteome</keyword>
<evidence type="ECO:0000313" key="3">
    <source>
        <dbReference type="Proteomes" id="UP000277212"/>
    </source>
</evidence>
<dbReference type="Proteomes" id="UP000277212">
    <property type="component" value="Unassembled WGS sequence"/>
</dbReference>
<evidence type="ECO:0000313" key="2">
    <source>
        <dbReference type="EMBL" id="RMJ19780.1"/>
    </source>
</evidence>
<reference evidence="2 3" key="1">
    <citation type="submission" date="2017-06" db="EMBL/GenBank/DDBJ databases">
        <title>Comparative genomic analysis of Ambrosia Fusariam Clade fungi.</title>
        <authorList>
            <person name="Stajich J.E."/>
            <person name="Carrillo J."/>
            <person name="Kijimoto T."/>
            <person name="Eskalen A."/>
            <person name="O'Donnell K."/>
            <person name="Kasson M."/>
        </authorList>
    </citation>
    <scope>NUCLEOTIDE SEQUENCE [LARGE SCALE GENOMIC DNA]</scope>
    <source>
        <strain evidence="2">UCR3666</strain>
    </source>
</reference>
<protein>
    <recommendedName>
        <fullName evidence="1">Azaphilone pigments biosynthesis cluster protein L N-terminal domain-containing protein</fullName>
    </recommendedName>
</protein>
<sequence>MAEIVGTVSAAVGLAATTLHAVRVLANDLGSIKDAPQTIANAKTELHNVQSVIESLQAALDQGDSRPILHDIALTRNLEAALKACSEVCGRFHEELKKLLRHSSEGELSRRDRLNVGFLARDRVVAFVGELSVCKSTISLALNGANLMVSMEHFKQLQVLSSQSSTEIQSRNVEATGQDLAADIQRGAQLVKGYQDLLAFLQTKVDENRRRIELGNVEMLNSARVMAGINNTDGTEGEINVKVGNVKADGGKALLGYTGKVDVNAFFG</sequence>
<dbReference type="InterPro" id="IPR031348">
    <property type="entry name" value="PigL_N"/>
</dbReference>
<dbReference type="Pfam" id="PF17111">
    <property type="entry name" value="PigL_N"/>
    <property type="match status" value="1"/>
</dbReference>
<comment type="caution">
    <text evidence="2">The sequence shown here is derived from an EMBL/GenBank/DDBJ whole genome shotgun (WGS) entry which is preliminary data.</text>
</comment>
<feature type="domain" description="Azaphilone pigments biosynthesis cluster protein L N-terminal" evidence="1">
    <location>
        <begin position="3"/>
        <end position="153"/>
    </location>
</feature>
<dbReference type="OrthoDB" id="432483at2759"/>
<accession>A0A3M2SQE3</accession>
<dbReference type="EMBL" id="NKUJ01000005">
    <property type="protein sequence ID" value="RMJ19780.1"/>
    <property type="molecule type" value="Genomic_DNA"/>
</dbReference>
<name>A0A3M2SQE3_9HYPO</name>
<dbReference type="AlphaFoldDB" id="A0A3M2SQE3"/>
<organism evidence="2 3">
    <name type="scientific">Fusarium kuroshium</name>
    <dbReference type="NCBI Taxonomy" id="2010991"/>
    <lineage>
        <taxon>Eukaryota</taxon>
        <taxon>Fungi</taxon>
        <taxon>Dikarya</taxon>
        <taxon>Ascomycota</taxon>
        <taxon>Pezizomycotina</taxon>
        <taxon>Sordariomycetes</taxon>
        <taxon>Hypocreomycetidae</taxon>
        <taxon>Hypocreales</taxon>
        <taxon>Nectriaceae</taxon>
        <taxon>Fusarium</taxon>
        <taxon>Fusarium solani species complex</taxon>
    </lineage>
</organism>
<dbReference type="STRING" id="2010991.A0A3M2SQE3"/>
<gene>
    <name evidence="2" type="ORF">CDV36_000585</name>
</gene>
<evidence type="ECO:0000259" key="1">
    <source>
        <dbReference type="Pfam" id="PF17111"/>
    </source>
</evidence>
<proteinExistence type="predicted"/>